<feature type="domain" description="VASt" evidence="7">
    <location>
        <begin position="980"/>
        <end position="1152"/>
    </location>
</feature>
<dbReference type="InterPro" id="IPR031968">
    <property type="entry name" value="VASt"/>
</dbReference>
<dbReference type="OrthoDB" id="10070851at2759"/>
<dbReference type="InterPro" id="IPR001849">
    <property type="entry name" value="PH_domain"/>
</dbReference>
<keyword evidence="4" id="KW-0472">Membrane</keyword>
<evidence type="ECO:0000256" key="2">
    <source>
        <dbReference type="ARBA" id="ARBA00022692"/>
    </source>
</evidence>
<evidence type="ECO:0000259" key="6">
    <source>
        <dbReference type="PROSITE" id="PS50003"/>
    </source>
</evidence>
<evidence type="ECO:0000313" key="9">
    <source>
        <dbReference type="Proteomes" id="UP000033483"/>
    </source>
</evidence>
<dbReference type="Pfam" id="PF16016">
    <property type="entry name" value="VASt"/>
    <property type="match status" value="1"/>
</dbReference>
<dbReference type="InterPro" id="IPR039463">
    <property type="entry name" value="Sip3/Lam1_BAR"/>
</dbReference>
<dbReference type="GO" id="GO:0005737">
    <property type="term" value="C:cytoplasm"/>
    <property type="evidence" value="ECO:0007669"/>
    <property type="project" value="InterPro"/>
</dbReference>
<organism evidence="8 9">
    <name type="scientific">Thielaviopsis punctulata</name>
    <dbReference type="NCBI Taxonomy" id="72032"/>
    <lineage>
        <taxon>Eukaryota</taxon>
        <taxon>Fungi</taxon>
        <taxon>Dikarya</taxon>
        <taxon>Ascomycota</taxon>
        <taxon>Pezizomycotina</taxon>
        <taxon>Sordariomycetes</taxon>
        <taxon>Hypocreomycetidae</taxon>
        <taxon>Microascales</taxon>
        <taxon>Ceratocystidaceae</taxon>
        <taxon>Thielaviopsis</taxon>
    </lineage>
</organism>
<evidence type="ECO:0000256" key="1">
    <source>
        <dbReference type="ARBA" id="ARBA00004370"/>
    </source>
</evidence>
<dbReference type="CDD" id="cd13280">
    <property type="entry name" value="PH_SIP3"/>
    <property type="match status" value="1"/>
</dbReference>
<feature type="compositionally biased region" description="Low complexity" evidence="5">
    <location>
        <begin position="917"/>
        <end position="935"/>
    </location>
</feature>
<dbReference type="InterPro" id="IPR011993">
    <property type="entry name" value="PH-like_dom_sf"/>
</dbReference>
<dbReference type="GO" id="GO:0016020">
    <property type="term" value="C:membrane"/>
    <property type="evidence" value="ECO:0007669"/>
    <property type="project" value="UniProtKB-SubCell"/>
</dbReference>
<dbReference type="Pfam" id="PF16746">
    <property type="entry name" value="BAR_3"/>
    <property type="match status" value="1"/>
</dbReference>
<evidence type="ECO:0000256" key="5">
    <source>
        <dbReference type="SAM" id="MobiDB-lite"/>
    </source>
</evidence>
<evidence type="ECO:0000256" key="3">
    <source>
        <dbReference type="ARBA" id="ARBA00022989"/>
    </source>
</evidence>
<sequence>MATPVSATGSGASALPFSDKLNAIPRGRPIPVALTEAGLDSPTFRASAVYYSDQIEVIERWLESSVKSASKLTHDILALEDSINIYLGKFLPPTTVAENMLDQDYTILALKRVNDASRDWWHQVLHMMRRMEGSMVDPVRVFISGELKGFKDARRLLESTQKTFDQTLARYLAQNKTKEPSALREEAFAVHETRKAYLKASMDFCVQAPQVRSSLDRLMVRLCSEMVKEVKHSREASVNTDMWAHEMDRIRGWSREMEAAEPAFRRELAAIRREIGDSAIQSYKPARELESYSASTVAFLGSRGPVNMQQKPGKDGVSVPAERQGWLCLKTVSGKPTRTNWARRWFYCRDGVFGSLQQSNQGVFQGDEIGVLLCSVKPAITEERRFCFEVKTKISTMVLQAETQQQLSEWLEVFETAKKQAFETSTTKEAIPMRTGSDPAFAVRPPSVPEFSTRNIDASVPPIASYDENTLGIPGNEPALASRASFDVHGLSTPRRSITAAIGREVDDHGSSRIMSRLDMHRKNNDGPPSATFGPVGGIASLISGIPVGTPTSRGFTSVAAAYGASDTPVSNLAPLTLSSPPLVTYMSRAAVMSAIDHNAASGASHHLPAFLLANFWGSNAWSSFYADGQLDYQKEEERALALAASEEKQVRAAGPATGGHSHRKTMSAGLIQPTLMSDVESKNAMVEEGFPARYPPELRVQHASFRLLFPSVPVSEKLVLVFRATWSSTRGSGADSGDAKLTATGRVFVTPENLHFYGQRMGLLVAFSLSLDLISEITSAPGKECDFLFLHLTGRSRETRPADDESGQKEGEAGQKEKEPAKAGDTGLSRITIKSFLEDLPLLQARLNILMDNLQAEEPMKVQDIVANFVEMENTNDHPPLSPDGSSSIDSWEEVEQPPITLSLPPAARAKKEALQQRNQQQQEQQHQNQLPQDQPLPPPSPGIVRISHKSTNLSSSSRIRFNGRLLPHGPSGYEPSDMDRKVCEKHYDIGAKACFHVVFGDRSYIFARLYHDRQAANVHQGPWALADEGRMRRDFAFEADAVDMLGRKRKDKVLDYQTIDVFTDHSTYVVSHVSTSWHLPFSANFRVVTMVVITHEAKSRCKLAVYTRINWLKSPPPLSKRMVHKHAMNDAVAAAETLANAATDQVHKLGAHSRTKKAIQAYGHIGHTTQTVLFGGSDADGVSAVAPLSKSHAVNSNGRAKNAALRPRTLTQMFWDTLRSFVESVVTSLIMWIFAVLRSLFKVVTVYRALLGLLVASALLNVLMTSKEASTWWTERRAARFMQRVGVGPNVAMSRAVRWEDLSVAVGAGEPLWHESECFSSFQAVANASDPDALLDDNLSAAPPLLTTRHSQETQHRIHRTRQRLGSYRHDLLVAMRVVNRIEREMEMAEWETWVADENVRCAHLKFLLEAPSATNSTTSSEADKISQRKSALGLWYKGYCGSCKADARELAEKQGLGMNVGL</sequence>
<evidence type="ECO:0000313" key="8">
    <source>
        <dbReference type="EMBL" id="KKA29776.1"/>
    </source>
</evidence>
<dbReference type="InterPro" id="IPR027267">
    <property type="entry name" value="AH/BAR_dom_sf"/>
</dbReference>
<dbReference type="PROSITE" id="PS51778">
    <property type="entry name" value="VAST"/>
    <property type="match status" value="1"/>
</dbReference>
<dbReference type="EMBL" id="LAEV01000697">
    <property type="protein sequence ID" value="KKA29776.1"/>
    <property type="molecule type" value="Genomic_DNA"/>
</dbReference>
<keyword evidence="2" id="KW-0812">Transmembrane</keyword>
<name>A0A0F4ZI33_9PEZI</name>
<evidence type="ECO:0000256" key="4">
    <source>
        <dbReference type="ARBA" id="ARBA00023136"/>
    </source>
</evidence>
<comment type="subcellular location">
    <subcellularLocation>
        <location evidence="1">Membrane</location>
    </subcellularLocation>
</comment>
<feature type="region of interest" description="Disordered" evidence="5">
    <location>
        <begin position="799"/>
        <end position="826"/>
    </location>
</feature>
<comment type="caution">
    <text evidence="8">The sequence shown here is derived from an EMBL/GenBank/DDBJ whole genome shotgun (WGS) entry which is preliminary data.</text>
</comment>
<feature type="compositionally biased region" description="Basic and acidic residues" evidence="5">
    <location>
        <begin position="799"/>
        <end position="823"/>
    </location>
</feature>
<dbReference type="Gene3D" id="1.20.1270.60">
    <property type="entry name" value="Arfaptin homology (AH) domain/BAR domain"/>
    <property type="match status" value="1"/>
</dbReference>
<dbReference type="Proteomes" id="UP000033483">
    <property type="component" value="Unassembled WGS sequence"/>
</dbReference>
<dbReference type="SMART" id="SM00233">
    <property type="entry name" value="PH"/>
    <property type="match status" value="1"/>
</dbReference>
<dbReference type="SUPFAM" id="SSF103657">
    <property type="entry name" value="BAR/IMD domain-like"/>
    <property type="match status" value="1"/>
</dbReference>
<dbReference type="Gene3D" id="2.30.29.30">
    <property type="entry name" value="Pleckstrin-homology domain (PH domain)/Phosphotyrosine-binding domain (PTB)"/>
    <property type="match status" value="1"/>
</dbReference>
<proteinExistence type="predicted"/>
<gene>
    <name evidence="8" type="ORF">TD95_004904</name>
</gene>
<dbReference type="PROSITE" id="PS50003">
    <property type="entry name" value="PH_DOMAIN"/>
    <property type="match status" value="1"/>
</dbReference>
<dbReference type="CDD" id="cd07609">
    <property type="entry name" value="BAR_SIP3_fungi"/>
    <property type="match status" value="1"/>
</dbReference>
<dbReference type="PANTHER" id="PTHR14248">
    <property type="entry name" value="CYCLIN Y, ISOFORM A"/>
    <property type="match status" value="1"/>
</dbReference>
<protein>
    <submittedName>
        <fullName evidence="8">Uncharacterized protein</fullName>
    </submittedName>
</protein>
<accession>A0A0F4ZI33</accession>
<evidence type="ECO:0000259" key="7">
    <source>
        <dbReference type="PROSITE" id="PS51778"/>
    </source>
</evidence>
<keyword evidence="9" id="KW-1185">Reference proteome</keyword>
<feature type="domain" description="PH" evidence="6">
    <location>
        <begin position="320"/>
        <end position="419"/>
    </location>
</feature>
<feature type="region of interest" description="Disordered" evidence="5">
    <location>
        <begin position="875"/>
        <end position="898"/>
    </location>
</feature>
<reference evidence="8 9" key="1">
    <citation type="submission" date="2015-03" db="EMBL/GenBank/DDBJ databases">
        <authorList>
            <person name="Radwan O."/>
            <person name="Al-Naeli F.A."/>
            <person name="Rendon G.A."/>
            <person name="Fields C."/>
        </authorList>
    </citation>
    <scope>NUCLEOTIDE SEQUENCE [LARGE SCALE GENOMIC DNA]</scope>
    <source>
        <strain evidence="8">CR-DP1</strain>
    </source>
</reference>
<dbReference type="Pfam" id="PF00169">
    <property type="entry name" value="PH"/>
    <property type="match status" value="1"/>
</dbReference>
<feature type="region of interest" description="Disordered" evidence="5">
    <location>
        <begin position="910"/>
        <end position="975"/>
    </location>
</feature>
<keyword evidence="3" id="KW-1133">Transmembrane helix</keyword>
<dbReference type="InterPro" id="IPR004148">
    <property type="entry name" value="BAR_dom"/>
</dbReference>
<feature type="compositionally biased region" description="Polar residues" evidence="5">
    <location>
        <begin position="951"/>
        <end position="961"/>
    </location>
</feature>
<dbReference type="InterPro" id="IPR042067">
    <property type="entry name" value="Sip3_PH"/>
</dbReference>
<dbReference type="SUPFAM" id="SSF50729">
    <property type="entry name" value="PH domain-like"/>
    <property type="match status" value="1"/>
</dbReference>